<protein>
    <submittedName>
        <fullName evidence="6">Uncharacterized protein</fullName>
    </submittedName>
</protein>
<gene>
    <name evidence="6" type="ORF">LHYA1_G008236</name>
</gene>
<dbReference type="GeneID" id="41988434"/>
<dbReference type="RefSeq" id="XP_031002311.1">
    <property type="nucleotide sequence ID" value="XM_031153156.1"/>
</dbReference>
<comment type="caution">
    <text evidence="6">The sequence shown here is derived from an EMBL/GenBank/DDBJ whole genome shotgun (WGS) entry which is preliminary data.</text>
</comment>
<keyword evidence="5" id="KW-0472">Membrane</keyword>
<evidence type="ECO:0000313" key="6">
    <source>
        <dbReference type="EMBL" id="TVY23523.1"/>
    </source>
</evidence>
<dbReference type="Proteomes" id="UP000431533">
    <property type="component" value="Unassembled WGS sequence"/>
</dbReference>
<accession>A0A8H8QVL8</accession>
<evidence type="ECO:0000256" key="5">
    <source>
        <dbReference type="ARBA" id="ARBA00023136"/>
    </source>
</evidence>
<name>A0A8H8QVL8_9HELO</name>
<evidence type="ECO:0000313" key="7">
    <source>
        <dbReference type="Proteomes" id="UP000431533"/>
    </source>
</evidence>
<evidence type="ECO:0000256" key="3">
    <source>
        <dbReference type="ARBA" id="ARBA00022692"/>
    </source>
</evidence>
<dbReference type="OrthoDB" id="10267969at2759"/>
<evidence type="ECO:0000256" key="2">
    <source>
        <dbReference type="ARBA" id="ARBA00006824"/>
    </source>
</evidence>
<proteinExistence type="inferred from homology"/>
<sequence>MASSPLVNATIQACILGAISNLTAQLIAAYKADAPYTIDFSPIIQFVIFSALNTPPNFIWQSFLESSFPSHYLVPSTAAISAASTNNEKELDREEKTDSLLEPKLSLPNTAIKFTLDQTIGATINTLIFSLFVAAFKGATVEQAVNAAKEEFWPIMSAGWKLWPLVSAVNYTLVKSVEGRSLLGSVADSHPATKVPHPKNVGSIFGRWTSGRKGTRGCKASALIAYTDDLDALDIDFPALAPTSTSTPLLPLQTLPCRLCGYDWLGCCDGADGELATCPCSTPRKQVKCLPCAECGHDWFDCCAGRIAGEGECICSVPQGSELYHVLKHAAREKKDAVGEERKEALRAFSHAAREERAAVRKERKEALQVFIDAEKKERERQRKKEAEASLVLWELLCEARCNLPA</sequence>
<dbReference type="GO" id="GO:0005778">
    <property type="term" value="C:peroxisomal membrane"/>
    <property type="evidence" value="ECO:0007669"/>
    <property type="project" value="TreeGrafter"/>
</dbReference>
<keyword evidence="3" id="KW-0812">Transmembrane</keyword>
<dbReference type="EMBL" id="QGMH01000175">
    <property type="protein sequence ID" value="TVY23523.1"/>
    <property type="molecule type" value="Genomic_DNA"/>
</dbReference>
<dbReference type="PANTHER" id="PTHR11266:SF80">
    <property type="entry name" value="PEROXISOMAL MEMBRANE PROTEIN 2"/>
    <property type="match status" value="1"/>
</dbReference>
<dbReference type="PANTHER" id="PTHR11266">
    <property type="entry name" value="PEROXISOMAL MEMBRANE PROTEIN 2, PXMP2 MPV17"/>
    <property type="match status" value="1"/>
</dbReference>
<dbReference type="InterPro" id="IPR007248">
    <property type="entry name" value="Mpv17_PMP22"/>
</dbReference>
<organism evidence="6 7">
    <name type="scientific">Lachnellula hyalina</name>
    <dbReference type="NCBI Taxonomy" id="1316788"/>
    <lineage>
        <taxon>Eukaryota</taxon>
        <taxon>Fungi</taxon>
        <taxon>Dikarya</taxon>
        <taxon>Ascomycota</taxon>
        <taxon>Pezizomycotina</taxon>
        <taxon>Leotiomycetes</taxon>
        <taxon>Helotiales</taxon>
        <taxon>Lachnaceae</taxon>
        <taxon>Lachnellula</taxon>
    </lineage>
</organism>
<reference evidence="6 7" key="1">
    <citation type="submission" date="2018-05" db="EMBL/GenBank/DDBJ databases">
        <title>Genome sequencing and assembly of the regulated plant pathogen Lachnellula willkommii and related sister species for the development of diagnostic species identification markers.</title>
        <authorList>
            <person name="Giroux E."/>
            <person name="Bilodeau G."/>
        </authorList>
    </citation>
    <scope>NUCLEOTIDE SEQUENCE [LARGE SCALE GENOMIC DNA]</scope>
    <source>
        <strain evidence="6 7">CBS 185.66</strain>
    </source>
</reference>
<comment type="subcellular location">
    <subcellularLocation>
        <location evidence="1">Membrane</location>
        <topology evidence="1">Multi-pass membrane protein</topology>
    </subcellularLocation>
</comment>
<evidence type="ECO:0000256" key="1">
    <source>
        <dbReference type="ARBA" id="ARBA00004141"/>
    </source>
</evidence>
<keyword evidence="7" id="KW-1185">Reference proteome</keyword>
<dbReference type="AlphaFoldDB" id="A0A8H8QVL8"/>
<keyword evidence="4" id="KW-1133">Transmembrane helix</keyword>
<dbReference type="Pfam" id="PF04117">
    <property type="entry name" value="Mpv17_PMP22"/>
    <property type="match status" value="1"/>
</dbReference>
<evidence type="ECO:0000256" key="4">
    <source>
        <dbReference type="ARBA" id="ARBA00022989"/>
    </source>
</evidence>
<comment type="similarity">
    <text evidence="2">Belongs to the peroxisomal membrane protein PXMP2/4 family.</text>
</comment>